<dbReference type="InterPro" id="IPR007431">
    <property type="entry name" value="ACP_PD"/>
</dbReference>
<keyword evidence="3" id="KW-0443">Lipid metabolism</keyword>
<accession>A0A381QJW1</accession>
<name>A0A381QJW1_9ZZZZ</name>
<evidence type="ECO:0000256" key="1">
    <source>
        <dbReference type="ARBA" id="ARBA00022516"/>
    </source>
</evidence>
<dbReference type="PANTHER" id="PTHR38764">
    <property type="entry name" value="ACYL CARRIER PROTEIN PHOSPHODIESTERASE"/>
    <property type="match status" value="1"/>
</dbReference>
<gene>
    <name evidence="4" type="ORF">METZ01_LOCUS32052</name>
</gene>
<organism evidence="4">
    <name type="scientific">marine metagenome</name>
    <dbReference type="NCBI Taxonomy" id="408172"/>
    <lineage>
        <taxon>unclassified sequences</taxon>
        <taxon>metagenomes</taxon>
        <taxon>ecological metagenomes</taxon>
    </lineage>
</organism>
<reference evidence="4" key="1">
    <citation type="submission" date="2018-05" db="EMBL/GenBank/DDBJ databases">
        <authorList>
            <person name="Lanie J.A."/>
            <person name="Ng W.-L."/>
            <person name="Kazmierczak K.M."/>
            <person name="Andrzejewski T.M."/>
            <person name="Davidsen T.M."/>
            <person name="Wayne K.J."/>
            <person name="Tettelin H."/>
            <person name="Glass J.I."/>
            <person name="Rusch D."/>
            <person name="Podicherti R."/>
            <person name="Tsui H.-C.T."/>
            <person name="Winkler M.E."/>
        </authorList>
    </citation>
    <scope>NUCLEOTIDE SEQUENCE</scope>
</reference>
<protein>
    <recommendedName>
        <fullName evidence="5">Acyl carrier protein phosphodiesterase</fullName>
    </recommendedName>
</protein>
<proteinExistence type="predicted"/>
<evidence type="ECO:0008006" key="5">
    <source>
        <dbReference type="Google" id="ProtNLM"/>
    </source>
</evidence>
<evidence type="ECO:0000256" key="2">
    <source>
        <dbReference type="ARBA" id="ARBA00022801"/>
    </source>
</evidence>
<dbReference type="Pfam" id="PF04336">
    <property type="entry name" value="ACP_PD"/>
    <property type="match status" value="1"/>
</dbReference>
<evidence type="ECO:0000313" key="4">
    <source>
        <dbReference type="EMBL" id="SUZ79198.1"/>
    </source>
</evidence>
<sequence>MIAGGFIGDFVKGPVPSSLPTELARGVRLHRHLDSSSNRMPEMRKSYAHFGPDLRRPAPVLLDLIADHVLALQWQRYGIGELTDFTTTCYQAIGTYPLSHDASLFYDRMKETDLLARYSQREVIERAMFYILKRLRYDRFNEQLHEILDTKLEHFCMDFHEYFPLLAEVAQTFIAEEH</sequence>
<dbReference type="AlphaFoldDB" id="A0A381QJW1"/>
<keyword evidence="1" id="KW-0444">Lipid biosynthesis</keyword>
<dbReference type="PANTHER" id="PTHR38764:SF1">
    <property type="entry name" value="ACYL CARRIER PROTEIN PHOSPHODIESTERASE"/>
    <property type="match status" value="1"/>
</dbReference>
<evidence type="ECO:0000256" key="3">
    <source>
        <dbReference type="ARBA" id="ARBA00023098"/>
    </source>
</evidence>
<dbReference type="EMBL" id="UINC01001377">
    <property type="protein sequence ID" value="SUZ79198.1"/>
    <property type="molecule type" value="Genomic_DNA"/>
</dbReference>
<dbReference type="GO" id="GO:0006633">
    <property type="term" value="P:fatty acid biosynthetic process"/>
    <property type="evidence" value="ECO:0007669"/>
    <property type="project" value="InterPro"/>
</dbReference>
<keyword evidence="2" id="KW-0378">Hydrolase</keyword>
<dbReference type="GO" id="GO:0008770">
    <property type="term" value="F:[acyl-carrier-protein] phosphodiesterase activity"/>
    <property type="evidence" value="ECO:0007669"/>
    <property type="project" value="InterPro"/>
</dbReference>